<evidence type="ECO:0000313" key="2">
    <source>
        <dbReference type="EMBL" id="ERK73452.1"/>
    </source>
</evidence>
<dbReference type="AlphaFoldDB" id="U2TFJ9"/>
<dbReference type="EMBL" id="AWVQ01000014">
    <property type="protein sequence ID" value="ERK73452.1"/>
    <property type="molecule type" value="Genomic_DNA"/>
</dbReference>
<dbReference type="Proteomes" id="UP000016605">
    <property type="component" value="Unassembled WGS sequence"/>
</dbReference>
<organism evidence="2 3">
    <name type="scientific">Leifsonia aquatica ATCC 14665</name>
    <dbReference type="NCBI Taxonomy" id="1358026"/>
    <lineage>
        <taxon>Bacteria</taxon>
        <taxon>Bacillati</taxon>
        <taxon>Actinomycetota</taxon>
        <taxon>Actinomycetes</taxon>
        <taxon>Micrococcales</taxon>
        <taxon>Microbacteriaceae</taxon>
        <taxon>Leifsonia</taxon>
    </lineage>
</organism>
<keyword evidence="1" id="KW-1133">Transmembrane helix</keyword>
<proteinExistence type="predicted"/>
<protein>
    <submittedName>
        <fullName evidence="2">Uncharacterized protein</fullName>
    </submittedName>
</protein>
<gene>
    <name evidence="2" type="ORF">N136_00185</name>
</gene>
<comment type="caution">
    <text evidence="2">The sequence shown here is derived from an EMBL/GenBank/DDBJ whole genome shotgun (WGS) entry which is preliminary data.</text>
</comment>
<name>U2TFJ9_LEIAQ</name>
<sequence length="74" mass="8091">MRMRKYVFNGAVLSAIMGLWTTIQSTRSGVRDWRVPLLWISAALSLAIAIGTVVEDSKDAAEREAKPLGSRKGS</sequence>
<feature type="transmembrane region" description="Helical" evidence="1">
    <location>
        <begin position="35"/>
        <end position="54"/>
    </location>
</feature>
<keyword evidence="1" id="KW-0812">Transmembrane</keyword>
<reference evidence="2 3" key="1">
    <citation type="submission" date="2013-08" db="EMBL/GenBank/DDBJ databases">
        <authorList>
            <person name="Weinstock G."/>
            <person name="Sodergren E."/>
            <person name="Wylie T."/>
            <person name="Fulton L."/>
            <person name="Fulton R."/>
            <person name="Fronick C."/>
            <person name="O'Laughlin M."/>
            <person name="Godfrey J."/>
            <person name="Miner T."/>
            <person name="Herter B."/>
            <person name="Appelbaum E."/>
            <person name="Cordes M."/>
            <person name="Lek S."/>
            <person name="Wollam A."/>
            <person name="Pepin K.H."/>
            <person name="Palsikar V.B."/>
            <person name="Mitreva M."/>
            <person name="Wilson R.K."/>
        </authorList>
    </citation>
    <scope>NUCLEOTIDE SEQUENCE [LARGE SCALE GENOMIC DNA]</scope>
    <source>
        <strain evidence="2 3">ATCC 14665</strain>
    </source>
</reference>
<dbReference type="HOGENOM" id="CLU_181479_0_0_11"/>
<keyword evidence="1" id="KW-0472">Membrane</keyword>
<accession>U2TFJ9</accession>
<evidence type="ECO:0000313" key="3">
    <source>
        <dbReference type="Proteomes" id="UP000016605"/>
    </source>
</evidence>
<evidence type="ECO:0000256" key="1">
    <source>
        <dbReference type="SAM" id="Phobius"/>
    </source>
</evidence>
<dbReference type="PATRIC" id="fig|1358026.3.peg.161"/>